<evidence type="ECO:0000313" key="2">
    <source>
        <dbReference type="EMBL" id="AYD61659.1"/>
    </source>
</evidence>
<feature type="transmembrane region" description="Helical" evidence="1">
    <location>
        <begin position="186"/>
        <end position="209"/>
    </location>
</feature>
<evidence type="ECO:0000256" key="1">
    <source>
        <dbReference type="SAM" id="Phobius"/>
    </source>
</evidence>
<keyword evidence="1" id="KW-1133">Transmembrane helix</keyword>
<accession>A0A386ISB2</accession>
<organism evidence="2">
    <name type="scientific">Blechomonas maslovi leishbunyavirus 1</name>
    <dbReference type="NCBI Taxonomy" id="2364199"/>
    <lineage>
        <taxon>Viruses</taxon>
        <taxon>Riboviria</taxon>
        <taxon>Orthornavirae</taxon>
        <taxon>Negarnaviricota</taxon>
        <taxon>Polyploviricotina</taxon>
        <taxon>Bunyaviricetes</taxon>
        <taxon>Hareavirales</taxon>
        <taxon>Leishbuviridae</taxon>
        <taxon>Shilevirus</taxon>
        <taxon>Shilevirus gammablechomonadis</taxon>
    </lineage>
</organism>
<proteinExistence type="predicted"/>
<keyword evidence="1" id="KW-0472">Membrane</keyword>
<protein>
    <submittedName>
        <fullName evidence="2">Putative glycoprotein</fullName>
    </submittedName>
</protein>
<name>A0A386ISB2_9VIRU</name>
<sequence length="424" mass="46656">MSWSIILLYIGLNLILSLAIVDAIYCDATLNTCLSARNQYEVATWLHHEHIPKRVSDLDKPEVLYGEELTIEPLRGHHGYRPKHFTNLLRSPIVQKAFAASPTGQQITIWVNSSSYRPLTRDSGDVAGMASGLAVVAAGGSVITKTISSAGIAAALDSASAMATTDGLALAMSYGAQGTLAAMGPIGWALLGVGVASMITGIIISSLFAHRHLTRSATQLTGRDFYRFPRKTAGVYDCSDYYCVDSNAIEYYHFWSGSDNLKNRAKISDLFSIRLKAPHSANWFELPGSERISLDCYNMIDHVQQSLTGQSFLVSLTEPQCCILTAAVLFSTETHMVTRASVALTPPSMVSFGGGPAYRPALESCMMWFSQDKDHVAYDDFFKKHGYGVALFDVQNRTSLKDLHIIEMGWSDKTYLTLYDYYFM</sequence>
<reference evidence="2" key="1">
    <citation type="journal article" date="2018" name="MBio">
        <title>RNA viruses in Blechomonas (Trypanosomatidae) and evolution of Leishmaniavirus.</title>
        <authorList>
            <person name="Grybchuk D."/>
            <person name="Yurchenko V."/>
        </authorList>
    </citation>
    <scope>NUCLEOTIDE SEQUENCE</scope>
    <source>
        <strain evidence="2">OSU5</strain>
    </source>
</reference>
<keyword evidence="1" id="KW-0812">Transmembrane</keyword>
<dbReference type="EMBL" id="MG967343">
    <property type="protein sequence ID" value="AYD61659.1"/>
    <property type="molecule type" value="Viral_cRNA"/>
</dbReference>